<proteinExistence type="predicted"/>
<evidence type="ECO:0000313" key="3">
    <source>
        <dbReference type="Proteomes" id="UP000018144"/>
    </source>
</evidence>
<dbReference type="AlphaFoldDB" id="U4LT80"/>
<sequence length="260" mass="28928">MAIASPLAVHPSCDSIKSGCKSKRGVKGMLAVLLPTRTSRSAAPSPDKLSFLSPPPKPRRNYRTSSTFTLPRAPFQSENVGSSPGSPSLLGITFSGYRSRPTSFLVTPPDSTDCYEVSCEDDDGYDSDSSEFSFVCAGLDNDPMAPYEESYTDWRDANYSAAWIESCKLIKRQEKLLDYIYAKHDAYGSRTAVKDAFGVEMYDPKEAPAYEAALEQAKYNYEKSERIARAWTDVVMKDWETRALEEAEVDIQPHEHRGSI</sequence>
<dbReference type="Proteomes" id="UP000018144">
    <property type="component" value="Unassembled WGS sequence"/>
</dbReference>
<dbReference type="OrthoDB" id="10328867at2759"/>
<feature type="region of interest" description="Disordered" evidence="1">
    <location>
        <begin position="37"/>
        <end position="65"/>
    </location>
</feature>
<gene>
    <name evidence="2" type="ORF">PCON_04595</name>
</gene>
<organism evidence="2 3">
    <name type="scientific">Pyronema omphalodes (strain CBS 100304)</name>
    <name type="common">Pyronema confluens</name>
    <dbReference type="NCBI Taxonomy" id="1076935"/>
    <lineage>
        <taxon>Eukaryota</taxon>
        <taxon>Fungi</taxon>
        <taxon>Dikarya</taxon>
        <taxon>Ascomycota</taxon>
        <taxon>Pezizomycotina</taxon>
        <taxon>Pezizomycetes</taxon>
        <taxon>Pezizales</taxon>
        <taxon>Pyronemataceae</taxon>
        <taxon>Pyronema</taxon>
    </lineage>
</organism>
<dbReference type="EMBL" id="HF936663">
    <property type="protein sequence ID" value="CCX34919.1"/>
    <property type="molecule type" value="Genomic_DNA"/>
</dbReference>
<evidence type="ECO:0000313" key="2">
    <source>
        <dbReference type="EMBL" id="CCX34919.1"/>
    </source>
</evidence>
<reference evidence="2 3" key="1">
    <citation type="journal article" date="2013" name="PLoS Genet.">
        <title>The genome and development-dependent transcriptomes of Pyronema confluens: a window into fungal evolution.</title>
        <authorList>
            <person name="Traeger S."/>
            <person name="Altegoer F."/>
            <person name="Freitag M."/>
            <person name="Gabaldon T."/>
            <person name="Kempken F."/>
            <person name="Kumar A."/>
            <person name="Marcet-Houben M."/>
            <person name="Poggeler S."/>
            <person name="Stajich J.E."/>
            <person name="Nowrousian M."/>
        </authorList>
    </citation>
    <scope>NUCLEOTIDE SEQUENCE [LARGE SCALE GENOMIC DNA]</scope>
    <source>
        <strain evidence="3">CBS 100304</strain>
        <tissue evidence="2">Vegetative mycelium</tissue>
    </source>
</reference>
<keyword evidence="3" id="KW-1185">Reference proteome</keyword>
<name>U4LT80_PYROM</name>
<evidence type="ECO:0000256" key="1">
    <source>
        <dbReference type="SAM" id="MobiDB-lite"/>
    </source>
</evidence>
<protein>
    <submittedName>
        <fullName evidence="2">Uncharacterized protein</fullName>
    </submittedName>
</protein>
<accession>U4LT80</accession>